<dbReference type="AlphaFoldDB" id="A0A6A3CVB8"/>
<protein>
    <recommendedName>
        <fullName evidence="3">Reverse transcriptase Ty1/copia-type domain-containing protein</fullName>
    </recommendedName>
</protein>
<organism evidence="1 2">
    <name type="scientific">Hibiscus syriacus</name>
    <name type="common">Rose of Sharon</name>
    <dbReference type="NCBI Taxonomy" id="106335"/>
    <lineage>
        <taxon>Eukaryota</taxon>
        <taxon>Viridiplantae</taxon>
        <taxon>Streptophyta</taxon>
        <taxon>Embryophyta</taxon>
        <taxon>Tracheophyta</taxon>
        <taxon>Spermatophyta</taxon>
        <taxon>Magnoliopsida</taxon>
        <taxon>eudicotyledons</taxon>
        <taxon>Gunneridae</taxon>
        <taxon>Pentapetalae</taxon>
        <taxon>rosids</taxon>
        <taxon>malvids</taxon>
        <taxon>Malvales</taxon>
        <taxon>Malvaceae</taxon>
        <taxon>Malvoideae</taxon>
        <taxon>Hibiscus</taxon>
    </lineage>
</organism>
<comment type="caution">
    <text evidence="1">The sequence shown here is derived from an EMBL/GenBank/DDBJ whole genome shotgun (WGS) entry which is preliminary data.</text>
</comment>
<dbReference type="EMBL" id="VEPZ02000196">
    <property type="protein sequence ID" value="KAE8731101.1"/>
    <property type="molecule type" value="Genomic_DNA"/>
</dbReference>
<dbReference type="Proteomes" id="UP000436088">
    <property type="component" value="Unassembled WGS sequence"/>
</dbReference>
<evidence type="ECO:0000313" key="1">
    <source>
        <dbReference type="EMBL" id="KAE8731101.1"/>
    </source>
</evidence>
<sequence>METISQSSNTSEDTSPRGYRSLYEIYEATEVLYVAEPNSFEEAFKKDEWKQAMEEELAAIKKNQTWELMDLPVNKEAIGVKWVFRTKFNADGSTQKHKA</sequence>
<evidence type="ECO:0000313" key="2">
    <source>
        <dbReference type="Proteomes" id="UP000436088"/>
    </source>
</evidence>
<accession>A0A6A3CVB8</accession>
<proteinExistence type="predicted"/>
<name>A0A6A3CVB8_HIBSY</name>
<keyword evidence="2" id="KW-1185">Reference proteome</keyword>
<reference evidence="1" key="1">
    <citation type="submission" date="2019-09" db="EMBL/GenBank/DDBJ databases">
        <title>Draft genome information of white flower Hibiscus syriacus.</title>
        <authorList>
            <person name="Kim Y.-M."/>
        </authorList>
    </citation>
    <scope>NUCLEOTIDE SEQUENCE [LARGE SCALE GENOMIC DNA]</scope>
    <source>
        <strain evidence="1">YM2019G1</strain>
    </source>
</reference>
<gene>
    <name evidence="1" type="ORF">F3Y22_tig00002840pilonHSYRG00228</name>
</gene>
<evidence type="ECO:0008006" key="3">
    <source>
        <dbReference type="Google" id="ProtNLM"/>
    </source>
</evidence>